<dbReference type="RefSeq" id="XP_008610167.1">
    <property type="nucleotide sequence ID" value="XM_008611945.1"/>
</dbReference>
<dbReference type="SMART" id="SM00028">
    <property type="entry name" value="TPR"/>
    <property type="match status" value="6"/>
</dbReference>
<dbReference type="STRING" id="1156394.T0QPS5"/>
<dbReference type="Pfam" id="PF13174">
    <property type="entry name" value="TPR_6"/>
    <property type="match status" value="1"/>
</dbReference>
<reference evidence="3 4" key="1">
    <citation type="submission" date="2012-04" db="EMBL/GenBank/DDBJ databases">
        <title>The Genome Sequence of Saprolegnia declina VS20.</title>
        <authorList>
            <consortium name="The Broad Institute Genome Sequencing Platform"/>
            <person name="Russ C."/>
            <person name="Nusbaum C."/>
            <person name="Tyler B."/>
            <person name="van West P."/>
            <person name="Dieguez-Uribeondo J."/>
            <person name="de Bruijn I."/>
            <person name="Tripathy S."/>
            <person name="Jiang R."/>
            <person name="Young S.K."/>
            <person name="Zeng Q."/>
            <person name="Gargeya S."/>
            <person name="Fitzgerald M."/>
            <person name="Haas B."/>
            <person name="Abouelleil A."/>
            <person name="Alvarado L."/>
            <person name="Arachchi H.M."/>
            <person name="Berlin A."/>
            <person name="Chapman S.B."/>
            <person name="Goldberg J."/>
            <person name="Griggs A."/>
            <person name="Gujja S."/>
            <person name="Hansen M."/>
            <person name="Howarth C."/>
            <person name="Imamovic A."/>
            <person name="Larimer J."/>
            <person name="McCowen C."/>
            <person name="Montmayeur A."/>
            <person name="Murphy C."/>
            <person name="Neiman D."/>
            <person name="Pearson M."/>
            <person name="Priest M."/>
            <person name="Roberts A."/>
            <person name="Saif S."/>
            <person name="Shea T."/>
            <person name="Sisk P."/>
            <person name="Sykes S."/>
            <person name="Wortman J."/>
            <person name="Nusbaum C."/>
            <person name="Birren B."/>
        </authorList>
    </citation>
    <scope>NUCLEOTIDE SEQUENCE [LARGE SCALE GENOMIC DNA]</scope>
    <source>
        <strain evidence="3 4">VS20</strain>
    </source>
</reference>
<dbReference type="OrthoDB" id="308440at2759"/>
<evidence type="ECO:0000256" key="2">
    <source>
        <dbReference type="PROSITE-ProRule" id="PRU00339"/>
    </source>
</evidence>
<evidence type="ECO:0000313" key="4">
    <source>
        <dbReference type="Proteomes" id="UP000030762"/>
    </source>
</evidence>
<dbReference type="PANTHER" id="PTHR12558">
    <property type="entry name" value="CELL DIVISION CYCLE 16,23,27"/>
    <property type="match status" value="1"/>
</dbReference>
<dbReference type="GO" id="GO:0016567">
    <property type="term" value="P:protein ubiquitination"/>
    <property type="evidence" value="ECO:0007669"/>
    <property type="project" value="TreeGrafter"/>
</dbReference>
<dbReference type="Pfam" id="PF13432">
    <property type="entry name" value="TPR_16"/>
    <property type="match status" value="1"/>
</dbReference>
<dbReference type="GO" id="GO:0051301">
    <property type="term" value="P:cell division"/>
    <property type="evidence" value="ECO:0007669"/>
    <property type="project" value="TreeGrafter"/>
</dbReference>
<feature type="repeat" description="TPR" evidence="2">
    <location>
        <begin position="463"/>
        <end position="496"/>
    </location>
</feature>
<dbReference type="GO" id="GO:0045842">
    <property type="term" value="P:positive regulation of mitotic metaphase/anaphase transition"/>
    <property type="evidence" value="ECO:0007669"/>
    <property type="project" value="TreeGrafter"/>
</dbReference>
<proteinExistence type="predicted"/>
<feature type="repeat" description="TPR" evidence="2">
    <location>
        <begin position="118"/>
        <end position="151"/>
    </location>
</feature>
<dbReference type="OMA" id="MGECYYY"/>
<dbReference type="Proteomes" id="UP000030762">
    <property type="component" value="Unassembled WGS sequence"/>
</dbReference>
<dbReference type="PROSITE" id="PS50005">
    <property type="entry name" value="TPR"/>
    <property type="match status" value="2"/>
</dbReference>
<name>T0QPS5_SAPDV</name>
<keyword evidence="4" id="KW-1185">Reference proteome</keyword>
<dbReference type="AlphaFoldDB" id="T0QPS5"/>
<evidence type="ECO:0000256" key="1">
    <source>
        <dbReference type="ARBA" id="ARBA00022803"/>
    </source>
</evidence>
<dbReference type="PANTHER" id="PTHR12558:SF36">
    <property type="entry name" value="ANAPHASE-PROMOTING COMPLEX SUBUNIT 7"/>
    <property type="match status" value="1"/>
</dbReference>
<evidence type="ECO:0000313" key="3">
    <source>
        <dbReference type="EMBL" id="EQC36746.1"/>
    </source>
</evidence>
<dbReference type="InterPro" id="IPR011990">
    <property type="entry name" value="TPR-like_helical_dom_sf"/>
</dbReference>
<evidence type="ECO:0008006" key="5">
    <source>
        <dbReference type="Google" id="ProtNLM"/>
    </source>
</evidence>
<dbReference type="InterPro" id="IPR019734">
    <property type="entry name" value="TPR_rpt"/>
</dbReference>
<dbReference type="VEuPathDB" id="FungiDB:SDRG_06182"/>
<dbReference type="SUPFAM" id="SSF48452">
    <property type="entry name" value="TPR-like"/>
    <property type="match status" value="2"/>
</dbReference>
<keyword evidence="1 2" id="KW-0802">TPR repeat</keyword>
<organism evidence="3 4">
    <name type="scientific">Saprolegnia diclina (strain VS20)</name>
    <dbReference type="NCBI Taxonomy" id="1156394"/>
    <lineage>
        <taxon>Eukaryota</taxon>
        <taxon>Sar</taxon>
        <taxon>Stramenopiles</taxon>
        <taxon>Oomycota</taxon>
        <taxon>Saprolegniomycetes</taxon>
        <taxon>Saprolegniales</taxon>
        <taxon>Saprolegniaceae</taxon>
        <taxon>Saprolegnia</taxon>
    </lineage>
</organism>
<dbReference type="GeneID" id="19946909"/>
<dbReference type="EMBL" id="JH767147">
    <property type="protein sequence ID" value="EQC36746.1"/>
    <property type="molecule type" value="Genomic_DNA"/>
</dbReference>
<dbReference type="eggNOG" id="KOG1174">
    <property type="taxonomic scope" value="Eukaryota"/>
</dbReference>
<dbReference type="Pfam" id="PF14559">
    <property type="entry name" value="TPR_19"/>
    <property type="match status" value="1"/>
</dbReference>
<dbReference type="GO" id="GO:0005680">
    <property type="term" value="C:anaphase-promoting complex"/>
    <property type="evidence" value="ECO:0007669"/>
    <property type="project" value="TreeGrafter"/>
</dbReference>
<dbReference type="InParanoid" id="T0QPS5"/>
<gene>
    <name evidence="3" type="ORF">SDRG_06182</name>
</gene>
<sequence>MLTDASLAELAGHMRALLRDGEAESVAALGSLLCSQAHGSQQRRLDDHPAIYALYADALVAKAEHKRALRYFAMYLSSTNAGEGTTVRLTMAKCYRELGDVETALQTLETIPASARTLPVYMLLGKLFRSQGQYRRAEESFAAVLKLNPYALEASLALAEVAAPMDVERKPTSKGYYDRLPPGDTEWLETLPAAHNHVIGYRLHAGLEAFASLETQFGLNVHCTLQKAKLQADLEWPDLALATFARARQLDATNLDYMDMYARLLRDAGSAPTLNNLVRDLFSISMDRPEPWLAAACYSELKTDTTAALQLVDRAIVVDPTFARSYVARGRLLLAMDRSAHAVSAFASGSRCGRSLEAYEGLVEGYCDLCLKGDDKYLDAMHAARLALLLAPMSARALVLVGSVLSLRPDRRDEARRTFEKALAANPDALRAHLGLVDLFLQDDNLAAAITTLEGLVAKTPRDVLFAKLGDVYVLKREYNVGLQHYHRALSLNSNLSSALLGLDRVEKLLRGEDPDAGLSTISALDDDMDEPELYSDVPRV</sequence>
<protein>
    <recommendedName>
        <fullName evidence="5">Anaphase-promoting complex subunit 7</fullName>
    </recommendedName>
</protein>
<accession>T0QPS5</accession>
<dbReference type="Gene3D" id="1.25.40.10">
    <property type="entry name" value="Tetratricopeptide repeat domain"/>
    <property type="match status" value="1"/>
</dbReference>